<dbReference type="InterPro" id="IPR002397">
    <property type="entry name" value="Cyt_P450_B"/>
</dbReference>
<dbReference type="SUPFAM" id="SSF48264">
    <property type="entry name" value="Cytochrome P450"/>
    <property type="match status" value="1"/>
</dbReference>
<dbReference type="InterPro" id="IPR036396">
    <property type="entry name" value="Cyt_P450_sf"/>
</dbReference>
<evidence type="ECO:0008006" key="4">
    <source>
        <dbReference type="Google" id="ProtNLM"/>
    </source>
</evidence>
<dbReference type="GO" id="GO:0016705">
    <property type="term" value="F:oxidoreductase activity, acting on paired donors, with incorporation or reduction of molecular oxygen"/>
    <property type="evidence" value="ECO:0007669"/>
    <property type="project" value="InterPro"/>
</dbReference>
<evidence type="ECO:0000313" key="3">
    <source>
        <dbReference type="Proteomes" id="UP000056968"/>
    </source>
</evidence>
<dbReference type="STRING" id="1332080.ATN00_08815"/>
<dbReference type="PRINTS" id="PR00385">
    <property type="entry name" value="P450"/>
</dbReference>
<dbReference type="PANTHER" id="PTHR46696:SF1">
    <property type="entry name" value="CYTOCHROME P450 YJIB-RELATED"/>
    <property type="match status" value="1"/>
</dbReference>
<keyword evidence="3" id="KW-1185">Reference proteome</keyword>
<proteinExistence type="inferred from homology"/>
<gene>
    <name evidence="2" type="ORF">ATN00_08815</name>
</gene>
<comment type="similarity">
    <text evidence="1">Belongs to the cytochrome P450 family.</text>
</comment>
<dbReference type="PRINTS" id="PR00359">
    <property type="entry name" value="BP450"/>
</dbReference>
<dbReference type="RefSeq" id="WP_062064015.1">
    <property type="nucleotide sequence ID" value="NZ_CP013264.1"/>
</dbReference>
<dbReference type="AlphaFoldDB" id="A0A0S3EY79"/>
<evidence type="ECO:0000256" key="1">
    <source>
        <dbReference type="ARBA" id="ARBA00010617"/>
    </source>
</evidence>
<dbReference type="OrthoDB" id="5522954at2"/>
<accession>A0A0S3EY79</accession>
<dbReference type="Proteomes" id="UP000056968">
    <property type="component" value="Chromosome"/>
</dbReference>
<dbReference type="InterPro" id="IPR001128">
    <property type="entry name" value="Cyt_P450"/>
</dbReference>
<protein>
    <recommendedName>
        <fullName evidence="4">Cytochrome</fullName>
    </recommendedName>
</protein>
<dbReference type="KEGG" id="sbd:ATN00_08815"/>
<sequence>MTAESITLESSYWDTADKPPFDFYEEVQSMGGIAWDDRMRSWIVANYNLAQEVLKDDELFQHPYMSMKAGGDYMKIRSDNPRSSMFLKGERHRAFHKWWLVELLSPKVVREYRKDLVDPWIDHLIKGLEDRPAFDLVEDFAERVPMGIFAQLLGLPQHDHAYLDHVKALNDAIGRFASVANALQLEGEASAEARRVADEAIAAAEELNDILKPLVSERKNGEGSDFISQLWRGGHRVFDDWNELDTLDACRRLLFAGVDTTTHAISNAFHMLLTDDSLMAQVRDEGSRYLDRFVEEVLRLNGSIQFRPRRASASTELNGKSIAQGDMLTVAIIGANRDPRHYGCPHAVDLERARPHDHLAFAYGPRTCLGAHLARAEIASAVSKMLVRFPAMRLDPSRPAPAFSGFLMRSWRPLHVLAG</sequence>
<dbReference type="EMBL" id="CP013264">
    <property type="protein sequence ID" value="ALR20393.1"/>
    <property type="molecule type" value="Genomic_DNA"/>
</dbReference>
<dbReference type="GO" id="GO:0005506">
    <property type="term" value="F:iron ion binding"/>
    <property type="evidence" value="ECO:0007669"/>
    <property type="project" value="InterPro"/>
</dbReference>
<dbReference type="PANTHER" id="PTHR46696">
    <property type="entry name" value="P450, PUTATIVE (EUROFUNG)-RELATED"/>
    <property type="match status" value="1"/>
</dbReference>
<name>A0A0S3EY79_9SPHN</name>
<dbReference type="Pfam" id="PF00067">
    <property type="entry name" value="p450"/>
    <property type="match status" value="1"/>
</dbReference>
<evidence type="ECO:0000313" key="2">
    <source>
        <dbReference type="EMBL" id="ALR20393.1"/>
    </source>
</evidence>
<organism evidence="2 3">
    <name type="scientific">Sphingobium baderi</name>
    <dbReference type="NCBI Taxonomy" id="1332080"/>
    <lineage>
        <taxon>Bacteria</taxon>
        <taxon>Pseudomonadati</taxon>
        <taxon>Pseudomonadota</taxon>
        <taxon>Alphaproteobacteria</taxon>
        <taxon>Sphingomonadales</taxon>
        <taxon>Sphingomonadaceae</taxon>
        <taxon>Sphingobium</taxon>
    </lineage>
</organism>
<dbReference type="GO" id="GO:0020037">
    <property type="term" value="F:heme binding"/>
    <property type="evidence" value="ECO:0007669"/>
    <property type="project" value="InterPro"/>
</dbReference>
<dbReference type="GO" id="GO:0004497">
    <property type="term" value="F:monooxygenase activity"/>
    <property type="evidence" value="ECO:0007669"/>
    <property type="project" value="InterPro"/>
</dbReference>
<dbReference type="Gene3D" id="1.10.630.10">
    <property type="entry name" value="Cytochrome P450"/>
    <property type="match status" value="1"/>
</dbReference>
<reference evidence="2 3" key="1">
    <citation type="submission" date="2015-11" db="EMBL/GenBank/DDBJ databases">
        <title>A Two-component Flavoprotein Monooxygenase System MeaXY Responsible for para-Hydroxylation of 2-Methyl-6-ethylaniline and 2,6-Diethylaniline in Sphingobium baderi DE-13.</title>
        <authorList>
            <person name="Cheng M."/>
            <person name="Meng Q."/>
            <person name="Yang Y."/>
            <person name="Chu C."/>
            <person name="Yan X."/>
            <person name="He J."/>
            <person name="Li S."/>
        </authorList>
    </citation>
    <scope>NUCLEOTIDE SEQUENCE [LARGE SCALE GENOMIC DNA]</scope>
    <source>
        <strain evidence="2 3">DE-13</strain>
    </source>
</reference>